<evidence type="ECO:0000256" key="1">
    <source>
        <dbReference type="SAM" id="MobiDB-lite"/>
    </source>
</evidence>
<feature type="compositionally biased region" description="Basic residues" evidence="1">
    <location>
        <begin position="39"/>
        <end position="56"/>
    </location>
</feature>
<organism evidence="2 3">
    <name type="scientific">Candidatus Iainarchaeum sp</name>
    <dbReference type="NCBI Taxonomy" id="3101447"/>
    <lineage>
        <taxon>Archaea</taxon>
        <taxon>Candidatus Iainarchaeota</taxon>
        <taxon>Candidatus Iainarchaeia</taxon>
        <taxon>Candidatus Iainarchaeales</taxon>
        <taxon>Candidatus Iainarchaeaceae</taxon>
        <taxon>Candidatus Iainarchaeum</taxon>
    </lineage>
</organism>
<proteinExistence type="predicted"/>
<feature type="region of interest" description="Disordered" evidence="1">
    <location>
        <begin position="37"/>
        <end position="56"/>
    </location>
</feature>
<protein>
    <submittedName>
        <fullName evidence="2">Uncharacterized protein</fullName>
    </submittedName>
</protein>
<dbReference type="AlphaFoldDB" id="A0A8T5GDS6"/>
<evidence type="ECO:0000313" key="2">
    <source>
        <dbReference type="EMBL" id="MBT4870115.1"/>
    </source>
</evidence>
<name>A0A8T5GDS6_9ARCH</name>
<accession>A0A8T5GDS6</accession>
<gene>
    <name evidence="2" type="ORF">HON47_00905</name>
</gene>
<dbReference type="Proteomes" id="UP000722459">
    <property type="component" value="Unassembled WGS sequence"/>
</dbReference>
<reference evidence="2" key="1">
    <citation type="journal article" date="2021" name="ISME J.">
        <title>Mercury methylation by metabolically versatile and cosmopolitan marine bacteria.</title>
        <authorList>
            <person name="Lin H."/>
            <person name="Ascher D.B."/>
            <person name="Myung Y."/>
            <person name="Lamborg C.H."/>
            <person name="Hallam S.J."/>
            <person name="Gionfriddo C.M."/>
            <person name="Holt K.E."/>
            <person name="Moreau J.W."/>
        </authorList>
    </citation>
    <scope>NUCLEOTIDE SEQUENCE</scope>
    <source>
        <strain evidence="2">SI075_bin30</strain>
    </source>
</reference>
<comment type="caution">
    <text evidence="2">The sequence shown here is derived from an EMBL/GenBank/DDBJ whole genome shotgun (WGS) entry which is preliminary data.</text>
</comment>
<evidence type="ECO:0000313" key="3">
    <source>
        <dbReference type="Proteomes" id="UP000722459"/>
    </source>
</evidence>
<dbReference type="EMBL" id="JABJNZ010000016">
    <property type="protein sequence ID" value="MBT4870115.1"/>
    <property type="molecule type" value="Genomic_DNA"/>
</dbReference>
<sequence length="56" mass="6539">MVDFLKRKEIKVALTKTSKIKGKKIRHRAQKAKVLLQSHKSRKPTHHKKVVIKKAN</sequence>